<evidence type="ECO:0000313" key="10">
    <source>
        <dbReference type="EMBL" id="CAK7901146.1"/>
    </source>
</evidence>
<dbReference type="InterPro" id="IPR000719">
    <property type="entry name" value="Prot_kinase_dom"/>
</dbReference>
<evidence type="ECO:0000256" key="2">
    <source>
        <dbReference type="ARBA" id="ARBA00012513"/>
    </source>
</evidence>
<feature type="domain" description="Protein kinase" evidence="9">
    <location>
        <begin position="7"/>
        <end position="295"/>
    </location>
</feature>
<evidence type="ECO:0000259" key="9">
    <source>
        <dbReference type="PROSITE" id="PS50011"/>
    </source>
</evidence>
<dbReference type="Pfam" id="PF00069">
    <property type="entry name" value="Pkinase"/>
    <property type="match status" value="2"/>
</dbReference>
<name>A0ABP0ECD3_9ASCO</name>
<keyword evidence="3" id="KW-0808">Transferase</keyword>
<dbReference type="PROSITE" id="PS50011">
    <property type="entry name" value="PROTEIN_KINASE_DOM"/>
    <property type="match status" value="1"/>
</dbReference>
<dbReference type="Gene3D" id="1.10.510.10">
    <property type="entry name" value="Transferase(Phosphotransferase) domain 1"/>
    <property type="match status" value="1"/>
</dbReference>
<dbReference type="InterPro" id="IPR011009">
    <property type="entry name" value="Kinase-like_dom_sf"/>
</dbReference>
<protein>
    <recommendedName>
        <fullName evidence="2">non-specific serine/threonine protein kinase</fullName>
        <ecNumber evidence="2">2.7.11.1</ecNumber>
    </recommendedName>
</protein>
<dbReference type="PROSITE" id="PS00107">
    <property type="entry name" value="PROTEIN_KINASE_ATP"/>
    <property type="match status" value="1"/>
</dbReference>
<accession>A0ABP0ECD3</accession>
<dbReference type="Gene3D" id="3.30.200.20">
    <property type="entry name" value="Phosphorylase Kinase, domain 1"/>
    <property type="match status" value="2"/>
</dbReference>
<dbReference type="EC" id="2.7.11.1" evidence="2"/>
<dbReference type="CDD" id="cd08217">
    <property type="entry name" value="STKc_Nek2"/>
    <property type="match status" value="1"/>
</dbReference>
<dbReference type="PROSITE" id="PS00108">
    <property type="entry name" value="PROTEIN_KINASE_ST"/>
    <property type="match status" value="1"/>
</dbReference>
<sequence length="558" mass="63888">MSIGSQYEALEVIGRGSYGIVRRVRQISDGTVLVRKEIEYNSMNAQERNQLISELRILRELNHPNIVKYYAHDHIPEKSSIHIYMEYCDGGDLASVVSNFKKNREVVPEEFVWEVLVQTLLALHRCHYGIEAAKVNLFESGHEGKNEPKIDSETVVIHRDIKPDNIFMMDGGETIKLGDFGLAKMLTSRNDFAKTYVGTPYYMSPEVLMDNPYSPVCDIWSLGCVLYELCTLQPPFQAKTHLQLQQKIKLGTFHPVPEQNYSSQLRQIIHECITVDPDVRPSCFELLDTLPVRFLRKERELKEKSATLADFQKQLMMKNDELKKKESFLNSLERKVFTQREDLETEYVNMQKKFNAQRKRVEDELMGEFELRKKAMDQEALEVCNGYKREFAMVVEQEVRQRVKEIMKNVPVTTGGAGPASVVRSSSSESHGSGSSSRPVSSSSSAAGVGGTTAGAMTAQGRVYETQQPTSPSKLPRPQGPRDMGSERTPLKSRNVNDYEEYHYKTPPPPHLQQPTRMPGNNYRTRITDELARVNIEKRHTPEFEELYYRNNVNNYRS</sequence>
<evidence type="ECO:0000256" key="4">
    <source>
        <dbReference type="ARBA" id="ARBA00022741"/>
    </source>
</evidence>
<dbReference type="PANTHER" id="PTHR43671">
    <property type="entry name" value="SERINE/THREONINE-PROTEIN KINASE NEK"/>
    <property type="match status" value="1"/>
</dbReference>
<reference evidence="10 11" key="1">
    <citation type="submission" date="2024-01" db="EMBL/GenBank/DDBJ databases">
        <authorList>
            <consortium name="Genoscope - CEA"/>
            <person name="William W."/>
        </authorList>
    </citation>
    <scope>NUCLEOTIDE SEQUENCE [LARGE SCALE GENOMIC DNA]</scope>
    <source>
        <strain evidence="10 11">29B2s-10</strain>
    </source>
</reference>
<evidence type="ECO:0000313" key="11">
    <source>
        <dbReference type="Proteomes" id="UP001497600"/>
    </source>
</evidence>
<evidence type="ECO:0000256" key="8">
    <source>
        <dbReference type="SAM" id="MobiDB-lite"/>
    </source>
</evidence>
<feature type="region of interest" description="Disordered" evidence="8">
    <location>
        <begin position="410"/>
        <end position="523"/>
    </location>
</feature>
<dbReference type="EMBL" id="OZ004255">
    <property type="protein sequence ID" value="CAK7901146.1"/>
    <property type="molecule type" value="Genomic_DNA"/>
</dbReference>
<keyword evidence="6 7" id="KW-0067">ATP-binding</keyword>
<feature type="compositionally biased region" description="Basic and acidic residues" evidence="8">
    <location>
        <begin position="484"/>
        <end position="504"/>
    </location>
</feature>
<organism evidence="10 11">
    <name type="scientific">[Candida] anglica</name>
    <dbReference type="NCBI Taxonomy" id="148631"/>
    <lineage>
        <taxon>Eukaryota</taxon>
        <taxon>Fungi</taxon>
        <taxon>Dikarya</taxon>
        <taxon>Ascomycota</taxon>
        <taxon>Saccharomycotina</taxon>
        <taxon>Pichiomycetes</taxon>
        <taxon>Debaryomycetaceae</taxon>
        <taxon>Kurtzmaniella</taxon>
    </lineage>
</organism>
<keyword evidence="4 7" id="KW-0547">Nucleotide-binding</keyword>
<feature type="compositionally biased region" description="Low complexity" evidence="8">
    <location>
        <begin position="419"/>
        <end position="447"/>
    </location>
</feature>
<dbReference type="SMART" id="SM00220">
    <property type="entry name" value="S_TKc"/>
    <property type="match status" value="1"/>
</dbReference>
<evidence type="ECO:0000256" key="7">
    <source>
        <dbReference type="PROSITE-ProRule" id="PRU10141"/>
    </source>
</evidence>
<keyword evidence="11" id="KW-1185">Reference proteome</keyword>
<gene>
    <name evidence="10" type="ORF">CAAN4_C10638</name>
</gene>
<feature type="binding site" evidence="7">
    <location>
        <position position="36"/>
    </location>
    <ligand>
        <name>ATP</name>
        <dbReference type="ChEBI" id="CHEBI:30616"/>
    </ligand>
</feature>
<evidence type="ECO:0000256" key="5">
    <source>
        <dbReference type="ARBA" id="ARBA00022777"/>
    </source>
</evidence>
<dbReference type="Proteomes" id="UP001497600">
    <property type="component" value="Chromosome C"/>
</dbReference>
<evidence type="ECO:0000256" key="1">
    <source>
        <dbReference type="ARBA" id="ARBA00010886"/>
    </source>
</evidence>
<dbReference type="InterPro" id="IPR050660">
    <property type="entry name" value="NEK_Ser/Thr_kinase"/>
</dbReference>
<dbReference type="SUPFAM" id="SSF56112">
    <property type="entry name" value="Protein kinase-like (PK-like)"/>
    <property type="match status" value="1"/>
</dbReference>
<comment type="similarity">
    <text evidence="1">Belongs to the protein kinase superfamily. NEK Ser/Thr protein kinase family. NIMA subfamily.</text>
</comment>
<evidence type="ECO:0000256" key="6">
    <source>
        <dbReference type="ARBA" id="ARBA00022840"/>
    </source>
</evidence>
<keyword evidence="5" id="KW-0418">Kinase</keyword>
<dbReference type="InterPro" id="IPR008271">
    <property type="entry name" value="Ser/Thr_kinase_AS"/>
</dbReference>
<evidence type="ECO:0000256" key="3">
    <source>
        <dbReference type="ARBA" id="ARBA00022679"/>
    </source>
</evidence>
<proteinExistence type="inferred from homology"/>
<dbReference type="PANTHER" id="PTHR43671:SF13">
    <property type="entry name" value="SERINE_THREONINE-PROTEIN KINASE NEK2"/>
    <property type="match status" value="1"/>
</dbReference>
<dbReference type="InterPro" id="IPR017441">
    <property type="entry name" value="Protein_kinase_ATP_BS"/>
</dbReference>